<evidence type="ECO:0000256" key="2">
    <source>
        <dbReference type="ARBA" id="ARBA00022737"/>
    </source>
</evidence>
<sequence length="61" mass="7123">MQDRLLLEILPKFIRLHQMKDHVRRHTGEKPFDCDTCGKKFSSSTELRAHTKTHTGETSQT</sequence>
<dbReference type="SUPFAM" id="SSF57667">
    <property type="entry name" value="beta-beta-alpha zinc fingers"/>
    <property type="match status" value="1"/>
</dbReference>
<dbReference type="AlphaFoldDB" id="A0A3B3TSA4"/>
<dbReference type="GO" id="GO:0008270">
    <property type="term" value="F:zinc ion binding"/>
    <property type="evidence" value="ECO:0007669"/>
    <property type="project" value="UniProtKB-KW"/>
</dbReference>
<evidence type="ECO:0000313" key="8">
    <source>
        <dbReference type="Proteomes" id="UP000261500"/>
    </source>
</evidence>
<dbReference type="Ensembl" id="ENSPLAT00000011330.1">
    <property type="protein sequence ID" value="ENSPLAP00000003458.1"/>
    <property type="gene ID" value="ENSPLAG00000004932.1"/>
</dbReference>
<evidence type="ECO:0000313" key="7">
    <source>
        <dbReference type="Ensembl" id="ENSPLAP00000003458.1"/>
    </source>
</evidence>
<organism evidence="7 8">
    <name type="scientific">Poecilia latipinna</name>
    <name type="common">sailfin molly</name>
    <dbReference type="NCBI Taxonomy" id="48699"/>
    <lineage>
        <taxon>Eukaryota</taxon>
        <taxon>Metazoa</taxon>
        <taxon>Chordata</taxon>
        <taxon>Craniata</taxon>
        <taxon>Vertebrata</taxon>
        <taxon>Euteleostomi</taxon>
        <taxon>Actinopterygii</taxon>
        <taxon>Neopterygii</taxon>
        <taxon>Teleostei</taxon>
        <taxon>Neoteleostei</taxon>
        <taxon>Acanthomorphata</taxon>
        <taxon>Ovalentaria</taxon>
        <taxon>Atherinomorphae</taxon>
        <taxon>Cyprinodontiformes</taxon>
        <taxon>Poeciliidae</taxon>
        <taxon>Poeciliinae</taxon>
        <taxon>Poecilia</taxon>
    </lineage>
</organism>
<keyword evidence="3 5" id="KW-0863">Zinc-finger</keyword>
<dbReference type="FunFam" id="3.30.160.60:FF:002343">
    <property type="entry name" value="Zinc finger protein 33A"/>
    <property type="match status" value="1"/>
</dbReference>
<dbReference type="Gene3D" id="3.30.160.60">
    <property type="entry name" value="Classic Zinc Finger"/>
    <property type="match status" value="1"/>
</dbReference>
<dbReference type="GO" id="GO:0000978">
    <property type="term" value="F:RNA polymerase II cis-regulatory region sequence-specific DNA binding"/>
    <property type="evidence" value="ECO:0007669"/>
    <property type="project" value="TreeGrafter"/>
</dbReference>
<dbReference type="GO" id="GO:0000981">
    <property type="term" value="F:DNA-binding transcription factor activity, RNA polymerase II-specific"/>
    <property type="evidence" value="ECO:0007669"/>
    <property type="project" value="TreeGrafter"/>
</dbReference>
<dbReference type="Proteomes" id="UP000261500">
    <property type="component" value="Unplaced"/>
</dbReference>
<keyword evidence="8" id="KW-1185">Reference proteome</keyword>
<evidence type="ECO:0000256" key="3">
    <source>
        <dbReference type="ARBA" id="ARBA00022771"/>
    </source>
</evidence>
<dbReference type="PROSITE" id="PS50157">
    <property type="entry name" value="ZINC_FINGER_C2H2_2"/>
    <property type="match status" value="1"/>
</dbReference>
<accession>A0A3B3TSA4</accession>
<dbReference type="Pfam" id="PF13912">
    <property type="entry name" value="zf-C2H2_6"/>
    <property type="match status" value="1"/>
</dbReference>
<evidence type="ECO:0000256" key="1">
    <source>
        <dbReference type="ARBA" id="ARBA00022723"/>
    </source>
</evidence>
<evidence type="ECO:0000256" key="4">
    <source>
        <dbReference type="ARBA" id="ARBA00022833"/>
    </source>
</evidence>
<name>A0A3B3TSA4_9TELE</name>
<reference evidence="7" key="1">
    <citation type="submission" date="2025-08" db="UniProtKB">
        <authorList>
            <consortium name="Ensembl"/>
        </authorList>
    </citation>
    <scope>IDENTIFICATION</scope>
</reference>
<evidence type="ECO:0000259" key="6">
    <source>
        <dbReference type="PROSITE" id="PS50157"/>
    </source>
</evidence>
<dbReference type="PROSITE" id="PS00028">
    <property type="entry name" value="ZINC_FINGER_C2H2_1"/>
    <property type="match status" value="1"/>
</dbReference>
<feature type="domain" description="C2H2-type" evidence="6">
    <location>
        <begin position="32"/>
        <end position="59"/>
    </location>
</feature>
<protein>
    <recommendedName>
        <fullName evidence="6">C2H2-type domain-containing protein</fullName>
    </recommendedName>
</protein>
<dbReference type="PANTHER" id="PTHR23235:SF120">
    <property type="entry name" value="KRUPPEL-LIKE FACTOR 15"/>
    <property type="match status" value="1"/>
</dbReference>
<evidence type="ECO:0000256" key="5">
    <source>
        <dbReference type="PROSITE-ProRule" id="PRU00042"/>
    </source>
</evidence>
<dbReference type="SMART" id="SM00355">
    <property type="entry name" value="ZnF_C2H2"/>
    <property type="match status" value="1"/>
</dbReference>
<proteinExistence type="predicted"/>
<dbReference type="InterPro" id="IPR013087">
    <property type="entry name" value="Znf_C2H2_type"/>
</dbReference>
<dbReference type="STRING" id="48699.ENSPLAP00000003458"/>
<keyword evidence="4" id="KW-0862">Zinc</keyword>
<keyword evidence="2" id="KW-0677">Repeat</keyword>
<keyword evidence="1" id="KW-0479">Metal-binding</keyword>
<dbReference type="InterPro" id="IPR036236">
    <property type="entry name" value="Znf_C2H2_sf"/>
</dbReference>
<reference evidence="7" key="2">
    <citation type="submission" date="2025-09" db="UniProtKB">
        <authorList>
            <consortium name="Ensembl"/>
        </authorList>
    </citation>
    <scope>IDENTIFICATION</scope>
</reference>
<dbReference type="PANTHER" id="PTHR23235">
    <property type="entry name" value="KRUEPPEL-LIKE TRANSCRIPTION FACTOR"/>
    <property type="match status" value="1"/>
</dbReference>